<keyword evidence="3" id="KW-1185">Reference proteome</keyword>
<comment type="caution">
    <text evidence="2">The sequence shown here is derived from an EMBL/GenBank/DDBJ whole genome shotgun (WGS) entry which is preliminary data.</text>
</comment>
<dbReference type="Gene3D" id="3.30.2310.20">
    <property type="entry name" value="RelE-like"/>
    <property type="match status" value="1"/>
</dbReference>
<dbReference type="SUPFAM" id="SSF143011">
    <property type="entry name" value="RelE-like"/>
    <property type="match status" value="1"/>
</dbReference>
<name>A0ABP3GZI2_9LACT</name>
<reference evidence="3" key="1">
    <citation type="journal article" date="2019" name="Int. J. Syst. Evol. Microbiol.">
        <title>The Global Catalogue of Microorganisms (GCM) 10K type strain sequencing project: providing services to taxonomists for standard genome sequencing and annotation.</title>
        <authorList>
            <consortium name="The Broad Institute Genomics Platform"/>
            <consortium name="The Broad Institute Genome Sequencing Center for Infectious Disease"/>
            <person name="Wu L."/>
            <person name="Ma J."/>
        </authorList>
    </citation>
    <scope>NUCLEOTIDE SEQUENCE [LARGE SCALE GENOMIC DNA]</scope>
    <source>
        <strain evidence="3">JCM 12662</strain>
    </source>
</reference>
<gene>
    <name evidence="2" type="ORF">GCM10008932_09180</name>
</gene>
<dbReference type="Pfam" id="PF05016">
    <property type="entry name" value="ParE_toxin"/>
    <property type="match status" value="1"/>
</dbReference>
<keyword evidence="1" id="KW-1277">Toxin-antitoxin system</keyword>
<accession>A0ABP3GZI2</accession>
<protein>
    <submittedName>
        <fullName evidence="2">Type II toxin-antitoxin system RelE/ParE family toxin</fullName>
    </submittedName>
</protein>
<sequence length="106" mass="12474">MSKYRVILTQNVLNDLEDISSYIENILHSPLAALNLKIKLTKAALSLDEKPYRGSKYSNSLKYIKNKEIRKLVIENYLIFYYVDEYEKEVNVVTIHHRLKGKVEKL</sequence>
<organism evidence="2 3">
    <name type="scientific">Alkalibacterium iburiense</name>
    <dbReference type="NCBI Taxonomy" id="290589"/>
    <lineage>
        <taxon>Bacteria</taxon>
        <taxon>Bacillati</taxon>
        <taxon>Bacillota</taxon>
        <taxon>Bacilli</taxon>
        <taxon>Lactobacillales</taxon>
        <taxon>Carnobacteriaceae</taxon>
        <taxon>Alkalibacterium</taxon>
    </lineage>
</organism>
<dbReference type="InterPro" id="IPR007712">
    <property type="entry name" value="RelE/ParE_toxin"/>
</dbReference>
<dbReference type="RefSeq" id="WP_343754431.1">
    <property type="nucleotide sequence ID" value="NZ_BAAACW010000055.1"/>
</dbReference>
<dbReference type="InterPro" id="IPR035093">
    <property type="entry name" value="RelE/ParE_toxin_dom_sf"/>
</dbReference>
<dbReference type="Proteomes" id="UP001501166">
    <property type="component" value="Unassembled WGS sequence"/>
</dbReference>
<evidence type="ECO:0000313" key="3">
    <source>
        <dbReference type="Proteomes" id="UP001501166"/>
    </source>
</evidence>
<evidence type="ECO:0000313" key="2">
    <source>
        <dbReference type="EMBL" id="GAA0358618.1"/>
    </source>
</evidence>
<evidence type="ECO:0000256" key="1">
    <source>
        <dbReference type="ARBA" id="ARBA00022649"/>
    </source>
</evidence>
<dbReference type="NCBIfam" id="TIGR02385">
    <property type="entry name" value="RelE_StbE"/>
    <property type="match status" value="1"/>
</dbReference>
<dbReference type="EMBL" id="BAAACW010000055">
    <property type="protein sequence ID" value="GAA0358618.1"/>
    <property type="molecule type" value="Genomic_DNA"/>
</dbReference>
<proteinExistence type="predicted"/>